<dbReference type="Proteomes" id="UP001189624">
    <property type="component" value="Chromosome 3"/>
</dbReference>
<dbReference type="Gramene" id="rna-AYBTSS11_LOCUS11323">
    <property type="protein sequence ID" value="CAJ1943372.1"/>
    <property type="gene ID" value="gene-AYBTSS11_LOCUS11323"/>
</dbReference>
<dbReference type="AlphaFoldDB" id="A0AA86S6A5"/>
<evidence type="ECO:0000313" key="2">
    <source>
        <dbReference type="EMBL" id="CAJ1943372.1"/>
    </source>
</evidence>
<dbReference type="EMBL" id="OY731400">
    <property type="protein sequence ID" value="CAJ1943372.1"/>
    <property type="molecule type" value="Genomic_DNA"/>
</dbReference>
<protein>
    <submittedName>
        <fullName evidence="2">Uncharacterized protein</fullName>
    </submittedName>
</protein>
<feature type="chain" id="PRO_5041672313" evidence="1">
    <location>
        <begin position="19"/>
        <end position="52"/>
    </location>
</feature>
<evidence type="ECO:0000256" key="1">
    <source>
        <dbReference type="SAM" id="SignalP"/>
    </source>
</evidence>
<name>A0AA86S6A5_9FABA</name>
<reference evidence="2" key="1">
    <citation type="submission" date="2023-10" db="EMBL/GenBank/DDBJ databases">
        <authorList>
            <person name="Domelevo Entfellner J.-B."/>
        </authorList>
    </citation>
    <scope>NUCLEOTIDE SEQUENCE</scope>
</reference>
<proteinExistence type="predicted"/>
<gene>
    <name evidence="2" type="ORF">AYBTSS11_LOCUS11323</name>
</gene>
<feature type="signal peptide" evidence="1">
    <location>
        <begin position="1"/>
        <end position="18"/>
    </location>
</feature>
<sequence>MDILFLLNVFQLDTLMVARTSCSLMPTRVTTDKQRKVLDMLGKDKGFMPGQD</sequence>
<accession>A0AA86S6A5</accession>
<evidence type="ECO:0000313" key="3">
    <source>
        <dbReference type="Proteomes" id="UP001189624"/>
    </source>
</evidence>
<keyword evidence="1" id="KW-0732">Signal</keyword>
<organism evidence="2 3">
    <name type="scientific">Sphenostylis stenocarpa</name>
    <dbReference type="NCBI Taxonomy" id="92480"/>
    <lineage>
        <taxon>Eukaryota</taxon>
        <taxon>Viridiplantae</taxon>
        <taxon>Streptophyta</taxon>
        <taxon>Embryophyta</taxon>
        <taxon>Tracheophyta</taxon>
        <taxon>Spermatophyta</taxon>
        <taxon>Magnoliopsida</taxon>
        <taxon>eudicotyledons</taxon>
        <taxon>Gunneridae</taxon>
        <taxon>Pentapetalae</taxon>
        <taxon>rosids</taxon>
        <taxon>fabids</taxon>
        <taxon>Fabales</taxon>
        <taxon>Fabaceae</taxon>
        <taxon>Papilionoideae</taxon>
        <taxon>50 kb inversion clade</taxon>
        <taxon>NPAAA clade</taxon>
        <taxon>indigoferoid/millettioid clade</taxon>
        <taxon>Phaseoleae</taxon>
        <taxon>Sphenostylis</taxon>
    </lineage>
</organism>
<keyword evidence="3" id="KW-1185">Reference proteome</keyword>